<dbReference type="PROSITE" id="PS51219">
    <property type="entry name" value="DPCK"/>
    <property type="match status" value="1"/>
</dbReference>
<dbReference type="InterPro" id="IPR001977">
    <property type="entry name" value="Depp_CoAkinase"/>
</dbReference>
<feature type="binding site" evidence="5">
    <location>
        <begin position="18"/>
        <end position="23"/>
    </location>
    <ligand>
        <name>ATP</name>
        <dbReference type="ChEBI" id="CHEBI:30616"/>
    </ligand>
</feature>
<evidence type="ECO:0000313" key="7">
    <source>
        <dbReference type="EMBL" id="GBF49381.1"/>
    </source>
</evidence>
<keyword evidence="5 7" id="KW-0418">Kinase</keyword>
<evidence type="ECO:0000256" key="5">
    <source>
        <dbReference type="HAMAP-Rule" id="MF_00376"/>
    </source>
</evidence>
<comment type="caution">
    <text evidence="7">The sequence shown here is derived from an EMBL/GenBank/DDBJ whole genome shotgun (WGS) entry which is preliminary data.</text>
</comment>
<name>A0A2P2DXN0_9LEPT</name>
<comment type="catalytic activity">
    <reaction evidence="5">
        <text>3'-dephospho-CoA + ATP = ADP + CoA + H(+)</text>
        <dbReference type="Rhea" id="RHEA:18245"/>
        <dbReference type="ChEBI" id="CHEBI:15378"/>
        <dbReference type="ChEBI" id="CHEBI:30616"/>
        <dbReference type="ChEBI" id="CHEBI:57287"/>
        <dbReference type="ChEBI" id="CHEBI:57328"/>
        <dbReference type="ChEBI" id="CHEBI:456216"/>
        <dbReference type="EC" id="2.7.1.24"/>
    </reaction>
</comment>
<dbReference type="RefSeq" id="WP_108974222.1">
    <property type="nucleotide sequence ID" value="NZ_BFBB01000003.1"/>
</dbReference>
<dbReference type="CDD" id="cd02022">
    <property type="entry name" value="DPCK"/>
    <property type="match status" value="1"/>
</dbReference>
<dbReference type="HAMAP" id="MF_00376">
    <property type="entry name" value="Dephospho_CoA_kinase"/>
    <property type="match status" value="1"/>
</dbReference>
<organism evidence="7 8">
    <name type="scientific">Leptospira ryugenii</name>
    <dbReference type="NCBI Taxonomy" id="1917863"/>
    <lineage>
        <taxon>Bacteria</taxon>
        <taxon>Pseudomonadati</taxon>
        <taxon>Spirochaetota</taxon>
        <taxon>Spirochaetia</taxon>
        <taxon>Leptospirales</taxon>
        <taxon>Leptospiraceae</taxon>
        <taxon>Leptospira</taxon>
    </lineage>
</organism>
<comment type="similarity">
    <text evidence="1 5">Belongs to the CoaE family.</text>
</comment>
<dbReference type="EC" id="2.7.1.24" evidence="5 6"/>
<keyword evidence="5" id="KW-0808">Transferase</keyword>
<proteinExistence type="inferred from homology"/>
<sequence length="208" mass="23407">MAYAEDRVYLIGITGSIGSGKSTVAKLFESFGAFRISSDEIAKGFTDPDSPIKGELRAIFGSEIFDSLGNPIKQKIADLAFSDPNLLSKLNELIHPLVRKEFKRKIQSLERESLVAWEVPLLFETDAHTLCDFTVCVYTSPEIAQERAIQRGGMTREDYEKRKATQLPIEEKKALSQFSIPNDNSIEDLKKSSWLVFQEIKNKTKVSL</sequence>
<evidence type="ECO:0000313" key="8">
    <source>
        <dbReference type="Proteomes" id="UP000245133"/>
    </source>
</evidence>
<dbReference type="GO" id="GO:0005524">
    <property type="term" value="F:ATP binding"/>
    <property type="evidence" value="ECO:0007669"/>
    <property type="project" value="UniProtKB-UniRule"/>
</dbReference>
<dbReference type="NCBIfam" id="TIGR00152">
    <property type="entry name" value="dephospho-CoA kinase"/>
    <property type="match status" value="1"/>
</dbReference>
<keyword evidence="3 5" id="KW-0067">ATP-binding</keyword>
<dbReference type="InterPro" id="IPR027417">
    <property type="entry name" value="P-loop_NTPase"/>
</dbReference>
<accession>A0A2P2DXN0</accession>
<dbReference type="Proteomes" id="UP000245133">
    <property type="component" value="Unassembled WGS sequence"/>
</dbReference>
<comment type="function">
    <text evidence="5">Catalyzes the phosphorylation of the 3'-hydroxyl group of dephosphocoenzyme A to form coenzyme A.</text>
</comment>
<dbReference type="GO" id="GO:0004140">
    <property type="term" value="F:dephospho-CoA kinase activity"/>
    <property type="evidence" value="ECO:0007669"/>
    <property type="project" value="UniProtKB-UniRule"/>
</dbReference>
<dbReference type="Gene3D" id="3.40.50.300">
    <property type="entry name" value="P-loop containing nucleotide triphosphate hydrolases"/>
    <property type="match status" value="1"/>
</dbReference>
<keyword evidence="2 5" id="KW-0547">Nucleotide-binding</keyword>
<keyword evidence="8" id="KW-1185">Reference proteome</keyword>
<dbReference type="AlphaFoldDB" id="A0A2P2DXN0"/>
<evidence type="ECO:0000256" key="6">
    <source>
        <dbReference type="NCBIfam" id="TIGR00152"/>
    </source>
</evidence>
<keyword evidence="4 5" id="KW-0173">Coenzyme A biosynthesis</keyword>
<dbReference type="UniPathway" id="UPA00241">
    <property type="reaction ID" value="UER00356"/>
</dbReference>
<protein>
    <recommendedName>
        <fullName evidence="5 6">Dephospho-CoA kinase</fullName>
        <ecNumber evidence="5 6">2.7.1.24</ecNumber>
    </recommendedName>
    <alternativeName>
        <fullName evidence="5">Dephosphocoenzyme A kinase</fullName>
    </alternativeName>
</protein>
<dbReference type="GO" id="GO:0005737">
    <property type="term" value="C:cytoplasm"/>
    <property type="evidence" value="ECO:0007669"/>
    <property type="project" value="UniProtKB-SubCell"/>
</dbReference>
<evidence type="ECO:0000256" key="2">
    <source>
        <dbReference type="ARBA" id="ARBA00022741"/>
    </source>
</evidence>
<reference evidence="7 8" key="1">
    <citation type="submission" date="2018-02" db="EMBL/GenBank/DDBJ databases">
        <title>Novel Leptospira species isolated from soil and water in Japan.</title>
        <authorList>
            <person name="Nakao R."/>
            <person name="Masuzawa T."/>
        </authorList>
    </citation>
    <scope>NUCLEOTIDE SEQUENCE [LARGE SCALE GENOMIC DNA]</scope>
    <source>
        <strain evidence="7 8">YH101</strain>
    </source>
</reference>
<evidence type="ECO:0000256" key="3">
    <source>
        <dbReference type="ARBA" id="ARBA00022840"/>
    </source>
</evidence>
<dbReference type="Pfam" id="PF01121">
    <property type="entry name" value="CoaE"/>
    <property type="match status" value="1"/>
</dbReference>
<keyword evidence="5" id="KW-0963">Cytoplasm</keyword>
<dbReference type="EMBL" id="BFBB01000003">
    <property type="protein sequence ID" value="GBF49381.1"/>
    <property type="molecule type" value="Genomic_DNA"/>
</dbReference>
<evidence type="ECO:0000256" key="1">
    <source>
        <dbReference type="ARBA" id="ARBA00009018"/>
    </source>
</evidence>
<comment type="pathway">
    <text evidence="5">Cofactor biosynthesis; coenzyme A biosynthesis; CoA from (R)-pantothenate: step 5/5.</text>
</comment>
<dbReference type="OrthoDB" id="9812943at2"/>
<comment type="subcellular location">
    <subcellularLocation>
        <location evidence="5">Cytoplasm</location>
    </subcellularLocation>
</comment>
<dbReference type="PANTHER" id="PTHR10695:SF46">
    <property type="entry name" value="BIFUNCTIONAL COENZYME A SYNTHASE-RELATED"/>
    <property type="match status" value="1"/>
</dbReference>
<dbReference type="SUPFAM" id="SSF52540">
    <property type="entry name" value="P-loop containing nucleoside triphosphate hydrolases"/>
    <property type="match status" value="1"/>
</dbReference>
<evidence type="ECO:0000256" key="4">
    <source>
        <dbReference type="ARBA" id="ARBA00022993"/>
    </source>
</evidence>
<dbReference type="PANTHER" id="PTHR10695">
    <property type="entry name" value="DEPHOSPHO-COA KINASE-RELATED"/>
    <property type="match status" value="1"/>
</dbReference>
<gene>
    <name evidence="5 7" type="primary">coaE</name>
    <name evidence="7" type="ORF">LPTSP4_08930</name>
</gene>
<dbReference type="GO" id="GO:0015937">
    <property type="term" value="P:coenzyme A biosynthetic process"/>
    <property type="evidence" value="ECO:0007669"/>
    <property type="project" value="UniProtKB-UniRule"/>
</dbReference>